<reference evidence="1" key="1">
    <citation type="submission" date="2019-10" db="EMBL/GenBank/DDBJ databases">
        <title>Evaluation of single-gene subtyping targets for Pseudomonas.</title>
        <authorList>
            <person name="Reichler S.J."/>
            <person name="Orsi R.H."/>
            <person name="Wiedmann M."/>
            <person name="Martin N.H."/>
            <person name="Murphy S.I."/>
        </authorList>
    </citation>
    <scope>NUCLEOTIDE SEQUENCE</scope>
    <source>
        <strain evidence="1">FSL R10-2339</strain>
    </source>
</reference>
<sequence length="285" mass="32464">MLSGILGDGVWGIRSAFLSLNDDALDQILDDYGQIYGAAAAQYARKTYSKWKDGSTKLSGQTMERLVELVPPYLEAEQRHNILLKVLKQHKRTPPSQTIRVNIKEPQEGFHQIDEVLSSIHVTDPLAYLPEHVMDAAKWLYDDDVTAARLMLAESMKIETDMLLNNAVRELNLMRRTIASGQVKSANYSVDTPVSRLHVIAYSPSKCYVATVCFGEHALETVTLREWRDQVLANHQMGRKFIVWYYENGEKIAEIAARTPMIRLTSKFAIGIFARWVRRLRSSHE</sequence>
<name>A0A6A7Z297_9PSED</name>
<evidence type="ECO:0000313" key="1">
    <source>
        <dbReference type="EMBL" id="MQT82843.1"/>
    </source>
</evidence>
<dbReference type="AlphaFoldDB" id="A0A6A7Z297"/>
<accession>A0A6A7Z297</accession>
<dbReference type="EMBL" id="WIWC01000072">
    <property type="protein sequence ID" value="MQT82843.1"/>
    <property type="molecule type" value="Genomic_DNA"/>
</dbReference>
<proteinExistence type="predicted"/>
<dbReference type="InterPro" id="IPR049886">
    <property type="entry name" value="CFI_box_CTERM_dom"/>
</dbReference>
<organism evidence="1">
    <name type="scientific">Pseudomonas helleri</name>
    <dbReference type="NCBI Taxonomy" id="1608996"/>
    <lineage>
        <taxon>Bacteria</taxon>
        <taxon>Pseudomonadati</taxon>
        <taxon>Pseudomonadota</taxon>
        <taxon>Gammaproteobacteria</taxon>
        <taxon>Pseudomonadales</taxon>
        <taxon>Pseudomonadaceae</taxon>
        <taxon>Pseudomonas</taxon>
    </lineage>
</organism>
<comment type="caution">
    <text evidence="1">The sequence shown here is derived from an EMBL/GenBank/DDBJ whole genome shotgun (WGS) entry which is preliminary data.</text>
</comment>
<gene>
    <name evidence="1" type="ORF">GHN86_22670</name>
</gene>
<dbReference type="NCBIfam" id="NF041770">
    <property type="entry name" value="CFI_box_CTERM"/>
    <property type="match status" value="1"/>
</dbReference>
<protein>
    <submittedName>
        <fullName evidence="1">Uncharacterized protein</fullName>
    </submittedName>
</protein>